<keyword evidence="4" id="KW-1185">Reference proteome</keyword>
<keyword evidence="2" id="KW-1133">Transmembrane helix</keyword>
<dbReference type="AlphaFoldDB" id="A0A1U7CYV1"/>
<feature type="transmembrane region" description="Helical" evidence="2">
    <location>
        <begin position="222"/>
        <end position="243"/>
    </location>
</feature>
<protein>
    <submittedName>
        <fullName evidence="3">Uncharacterized protein</fullName>
    </submittedName>
</protein>
<feature type="region of interest" description="Disordered" evidence="1">
    <location>
        <begin position="273"/>
        <end position="295"/>
    </location>
</feature>
<sequence length="295" mass="33466">MERSNPFFRGSELPRLALLAAVMLAGWAAVWHFAHHRPPAPEPPLRVESIPEPVAPDESPEFETVTDRTPMSFRDNAAYAKLLEKARERTAPELAQESRRDVFSTHLWERPERYRGVPVHLLGTALRILRFESKLSKTGWLYEAWITTPDARKYPYNCVFEEAPRGLPIGVDVSERVVFNGYFLKILKYQAGDAVRGAPVLVGKLGWEAPLAAEPVKESNRVLFWSMVAIGAMFLVSLLRWVFQLFQYLYAPRRSLGSTRPFTDEIPPADLQAWVESQGPEDEPHEDEEGRAPSG</sequence>
<dbReference type="EMBL" id="CP019082">
    <property type="protein sequence ID" value="APW64063.1"/>
    <property type="molecule type" value="Genomic_DNA"/>
</dbReference>
<accession>A0A1U7CYV1</accession>
<evidence type="ECO:0000313" key="4">
    <source>
        <dbReference type="Proteomes" id="UP000186309"/>
    </source>
</evidence>
<evidence type="ECO:0000256" key="1">
    <source>
        <dbReference type="SAM" id="MobiDB-lite"/>
    </source>
</evidence>
<organism evidence="3 4">
    <name type="scientific">Paludisphaera borealis</name>
    <dbReference type="NCBI Taxonomy" id="1387353"/>
    <lineage>
        <taxon>Bacteria</taxon>
        <taxon>Pseudomonadati</taxon>
        <taxon>Planctomycetota</taxon>
        <taxon>Planctomycetia</taxon>
        <taxon>Isosphaerales</taxon>
        <taxon>Isosphaeraceae</taxon>
        <taxon>Paludisphaera</taxon>
    </lineage>
</organism>
<keyword evidence="2" id="KW-0472">Membrane</keyword>
<dbReference type="RefSeq" id="WP_076350345.1">
    <property type="nucleotide sequence ID" value="NZ_CP019082.1"/>
</dbReference>
<proteinExistence type="predicted"/>
<name>A0A1U7CYV1_9BACT</name>
<gene>
    <name evidence="3" type="ORF">BSF38_05653</name>
</gene>
<evidence type="ECO:0000313" key="3">
    <source>
        <dbReference type="EMBL" id="APW64063.1"/>
    </source>
</evidence>
<dbReference type="OrthoDB" id="210010at2"/>
<evidence type="ECO:0000256" key="2">
    <source>
        <dbReference type="SAM" id="Phobius"/>
    </source>
</evidence>
<reference evidence="4" key="1">
    <citation type="submission" date="2016-12" db="EMBL/GenBank/DDBJ databases">
        <title>Comparative genomics of four Isosphaeraceae planctomycetes: a common pool of plasmids and glycoside hydrolase genes.</title>
        <authorList>
            <person name="Ivanova A."/>
        </authorList>
    </citation>
    <scope>NUCLEOTIDE SEQUENCE [LARGE SCALE GENOMIC DNA]</scope>
    <source>
        <strain evidence="4">PX4</strain>
    </source>
</reference>
<keyword evidence="2" id="KW-0812">Transmembrane</keyword>
<dbReference type="STRING" id="1387353.BSF38_05653"/>
<dbReference type="Proteomes" id="UP000186309">
    <property type="component" value="Chromosome"/>
</dbReference>
<dbReference type="KEGG" id="pbor:BSF38_05653"/>